<sequence>MVNLIVRVLKSLLRDWPTTERYRRPAPVPRPAPVVRQRPQALRPAVMFVHKCGWERAEQRRRERLRDAWVAAHGVGVAR</sequence>
<dbReference type="KEGG" id="spad:DVK44_17490"/>
<dbReference type="EMBL" id="CP031194">
    <property type="protein sequence ID" value="AXG79165.1"/>
    <property type="molecule type" value="Genomic_DNA"/>
</dbReference>
<name>A0A345HR41_9ACTN</name>
<evidence type="ECO:0000313" key="2">
    <source>
        <dbReference type="Proteomes" id="UP000253868"/>
    </source>
</evidence>
<evidence type="ECO:0000313" key="1">
    <source>
        <dbReference type="EMBL" id="AXG79165.1"/>
    </source>
</evidence>
<gene>
    <name evidence="1" type="ORF">DVK44_17490</name>
</gene>
<protein>
    <submittedName>
        <fullName evidence="1">Uncharacterized protein</fullName>
    </submittedName>
</protein>
<dbReference type="AlphaFoldDB" id="A0A345HR41"/>
<keyword evidence="2" id="KW-1185">Reference proteome</keyword>
<accession>A0A345HR41</accession>
<reference evidence="2" key="1">
    <citation type="submission" date="2018-07" db="EMBL/GenBank/DDBJ databases">
        <authorList>
            <person name="Zhao J."/>
        </authorList>
    </citation>
    <scope>NUCLEOTIDE SEQUENCE [LARGE SCALE GENOMIC DNA]</scope>
    <source>
        <strain evidence="2">GSSD-12</strain>
    </source>
</reference>
<organism evidence="1 2">
    <name type="scientific">Streptomyces paludis</name>
    <dbReference type="NCBI Taxonomy" id="2282738"/>
    <lineage>
        <taxon>Bacteria</taxon>
        <taxon>Bacillati</taxon>
        <taxon>Actinomycetota</taxon>
        <taxon>Actinomycetes</taxon>
        <taxon>Kitasatosporales</taxon>
        <taxon>Streptomycetaceae</taxon>
        <taxon>Streptomyces</taxon>
    </lineage>
</organism>
<proteinExistence type="predicted"/>
<dbReference type="Proteomes" id="UP000253868">
    <property type="component" value="Chromosome"/>
</dbReference>